<dbReference type="EMBL" id="RXNU01000014">
    <property type="protein sequence ID" value="RTR37262.1"/>
    <property type="molecule type" value="Genomic_DNA"/>
</dbReference>
<keyword evidence="3" id="KW-1185">Reference proteome</keyword>
<accession>A0A3S0J3M2</accession>
<reference evidence="2 3" key="1">
    <citation type="submission" date="2018-12" db="EMBL/GenBank/DDBJ databases">
        <authorList>
            <person name="Yu L."/>
        </authorList>
    </citation>
    <scope>NUCLEOTIDE SEQUENCE [LARGE SCALE GENOMIC DNA]</scope>
    <source>
        <strain evidence="2 3">HAW-EB2</strain>
    </source>
</reference>
<keyword evidence="1" id="KW-1133">Transmembrane helix</keyword>
<feature type="transmembrane region" description="Helical" evidence="1">
    <location>
        <begin position="12"/>
        <end position="31"/>
    </location>
</feature>
<keyword evidence="1" id="KW-0472">Membrane</keyword>
<evidence type="ECO:0000313" key="2">
    <source>
        <dbReference type="EMBL" id="RTR37262.1"/>
    </source>
</evidence>
<comment type="caution">
    <text evidence="2">The sequence shown here is derived from an EMBL/GenBank/DDBJ whole genome shotgun (WGS) entry which is preliminary data.</text>
</comment>
<dbReference type="Proteomes" id="UP000267448">
    <property type="component" value="Unassembled WGS sequence"/>
</dbReference>
<sequence>MALTTDNNIVSIVGSVAAALLGAIPGAIALLQNRNRDKTKLDITLTKVDDFDDKVKKIHSYQAGNGIDKMPTGSQAEPIYLINITNIGMQPAFIQDCFILPHSTSEPIRPKSIRTISNSIHETYDFNEKQMLEIPSKKTVPLPLYLYHGKPVFSPRKVIVIDGENKKWKGKLKY</sequence>
<gene>
    <name evidence="2" type="ORF">EKG38_20240</name>
</gene>
<organism evidence="2 3">
    <name type="scientific">Shewanella canadensis</name>
    <dbReference type="NCBI Taxonomy" id="271096"/>
    <lineage>
        <taxon>Bacteria</taxon>
        <taxon>Pseudomonadati</taxon>
        <taxon>Pseudomonadota</taxon>
        <taxon>Gammaproteobacteria</taxon>
        <taxon>Alteromonadales</taxon>
        <taxon>Shewanellaceae</taxon>
        <taxon>Shewanella</taxon>
    </lineage>
</organism>
<evidence type="ECO:0000313" key="3">
    <source>
        <dbReference type="Proteomes" id="UP000267448"/>
    </source>
</evidence>
<protein>
    <submittedName>
        <fullName evidence="2">Uncharacterized protein</fullName>
    </submittedName>
</protein>
<evidence type="ECO:0000256" key="1">
    <source>
        <dbReference type="SAM" id="Phobius"/>
    </source>
</evidence>
<dbReference type="AlphaFoldDB" id="A0A3S0J3M2"/>
<dbReference type="RefSeq" id="WP_126522481.1">
    <property type="nucleotide sequence ID" value="NZ_RXNU01000014.1"/>
</dbReference>
<proteinExistence type="predicted"/>
<keyword evidence="1" id="KW-0812">Transmembrane</keyword>
<name>A0A3S0J3M2_9GAMM</name>